<sequence>MGVTIASRCYCCEEFEEETIQHLFHTTLTAQKLWKQFASRAGIQQHGCLKQMITRWWEANTPIKLKFIFQAIPSIILWELWKRRNARRHGLDINFIS</sequence>
<accession>A0A0V0H4V4</accession>
<name>A0A0V0H4V4_SOLCH</name>
<proteinExistence type="predicted"/>
<dbReference type="AlphaFoldDB" id="A0A0V0H4V4"/>
<dbReference type="EMBL" id="GEDG01025527">
    <property type="protein sequence ID" value="JAP15187.1"/>
    <property type="molecule type" value="Transcribed_RNA"/>
</dbReference>
<protein>
    <submittedName>
        <fullName evidence="1">Putative ovule protein</fullName>
    </submittedName>
</protein>
<organism evidence="1">
    <name type="scientific">Solanum chacoense</name>
    <name type="common">Chaco potato</name>
    <dbReference type="NCBI Taxonomy" id="4108"/>
    <lineage>
        <taxon>Eukaryota</taxon>
        <taxon>Viridiplantae</taxon>
        <taxon>Streptophyta</taxon>
        <taxon>Embryophyta</taxon>
        <taxon>Tracheophyta</taxon>
        <taxon>Spermatophyta</taxon>
        <taxon>Magnoliopsida</taxon>
        <taxon>eudicotyledons</taxon>
        <taxon>Gunneridae</taxon>
        <taxon>Pentapetalae</taxon>
        <taxon>asterids</taxon>
        <taxon>lamiids</taxon>
        <taxon>Solanales</taxon>
        <taxon>Solanaceae</taxon>
        <taxon>Solanoideae</taxon>
        <taxon>Solaneae</taxon>
        <taxon>Solanum</taxon>
    </lineage>
</organism>
<reference evidence="1" key="1">
    <citation type="submission" date="2015-12" db="EMBL/GenBank/DDBJ databases">
        <title>Gene expression during late stages of embryo sac development: a critical building block for successful pollen-pistil interactions.</title>
        <authorList>
            <person name="Liu Y."/>
            <person name="Joly V."/>
            <person name="Sabar M."/>
            <person name="Matton D.P."/>
        </authorList>
    </citation>
    <scope>NUCLEOTIDE SEQUENCE</scope>
</reference>
<evidence type="ECO:0000313" key="1">
    <source>
        <dbReference type="EMBL" id="JAP15187.1"/>
    </source>
</evidence>